<dbReference type="Proteomes" id="UP001597459">
    <property type="component" value="Unassembled WGS sequence"/>
</dbReference>
<dbReference type="RefSeq" id="WP_378253982.1">
    <property type="nucleotide sequence ID" value="NZ_JBHSJV010000001.1"/>
</dbReference>
<sequence length="202" mass="23821">MSGFLPQLKEYIESGDVKSAEAILPIVDIEEDSYEYVTFIIELRALVASYYKEKKQLELLAIIQLIATSEKLPFTENWPQYIDLISNAIGGIVVLDKKYDREELLKQVLNKLPKKNPYVANHEGINYNLACFYAINGQKEEMIEYIRRARFYFEADKFLQDHSFDQYKKEAFFKKLLNSTGDAAWIWWTQAWPIMEWYDESN</sequence>
<protein>
    <submittedName>
        <fullName evidence="1">TPR end-of-group domain-containing protein</fullName>
    </submittedName>
</protein>
<keyword evidence="2" id="KW-1185">Reference proteome</keyword>
<evidence type="ECO:0000313" key="2">
    <source>
        <dbReference type="Proteomes" id="UP001597459"/>
    </source>
</evidence>
<dbReference type="EMBL" id="JBHULX010000048">
    <property type="protein sequence ID" value="MFD2593559.1"/>
    <property type="molecule type" value="Genomic_DNA"/>
</dbReference>
<gene>
    <name evidence="1" type="ORF">ACFSTE_22160</name>
</gene>
<evidence type="ECO:0000313" key="1">
    <source>
        <dbReference type="EMBL" id="MFD2593559.1"/>
    </source>
</evidence>
<accession>A0ABW5NH57</accession>
<dbReference type="NCBIfam" id="NF047558">
    <property type="entry name" value="TPR_END_plus"/>
    <property type="match status" value="1"/>
</dbReference>
<dbReference type="InterPro" id="IPR011990">
    <property type="entry name" value="TPR-like_helical_dom_sf"/>
</dbReference>
<name>A0ABW5NH57_9FLAO</name>
<dbReference type="Gene3D" id="1.25.40.10">
    <property type="entry name" value="Tetratricopeptide repeat domain"/>
    <property type="match status" value="1"/>
</dbReference>
<comment type="caution">
    <text evidence="1">The sequence shown here is derived from an EMBL/GenBank/DDBJ whole genome shotgun (WGS) entry which is preliminary data.</text>
</comment>
<proteinExistence type="predicted"/>
<reference evidence="2" key="1">
    <citation type="journal article" date="2019" name="Int. J. Syst. Evol. Microbiol.">
        <title>The Global Catalogue of Microorganisms (GCM) 10K type strain sequencing project: providing services to taxonomists for standard genome sequencing and annotation.</title>
        <authorList>
            <consortium name="The Broad Institute Genomics Platform"/>
            <consortium name="The Broad Institute Genome Sequencing Center for Infectious Disease"/>
            <person name="Wu L."/>
            <person name="Ma J."/>
        </authorList>
    </citation>
    <scope>NUCLEOTIDE SEQUENCE [LARGE SCALE GENOMIC DNA]</scope>
    <source>
        <strain evidence="2">KCTC 42423</strain>
    </source>
</reference>
<organism evidence="1 2">
    <name type="scientific">Aquimarina hainanensis</name>
    <dbReference type="NCBI Taxonomy" id="1578017"/>
    <lineage>
        <taxon>Bacteria</taxon>
        <taxon>Pseudomonadati</taxon>
        <taxon>Bacteroidota</taxon>
        <taxon>Flavobacteriia</taxon>
        <taxon>Flavobacteriales</taxon>
        <taxon>Flavobacteriaceae</taxon>
        <taxon>Aquimarina</taxon>
    </lineage>
</organism>